<sequence>MDHVAVAKYLEYAKERGRWWAAKHPLHRDDILATAIYALVKVFERPKYLQYPKGLISRAVDNQIVEFLRNNYLIKIPHSEIKRRKEAEESFETLPRAFLAGDIKTAQFEGKDYYSFHWHKDYDLWDLGLQASTEPSWKKMHAEDILLLLHLSPFEDKLIALRIQGFSFSEISTRLNKAKSTLHAVLENLRNRYLIISADPNRNIRRPDEK</sequence>
<evidence type="ECO:0000313" key="1">
    <source>
        <dbReference type="EMBL" id="KKN35652.1"/>
    </source>
</evidence>
<protein>
    <submittedName>
        <fullName evidence="1">Uncharacterized protein</fullName>
    </submittedName>
</protein>
<dbReference type="EMBL" id="LAZR01002023">
    <property type="protein sequence ID" value="KKN35652.1"/>
    <property type="molecule type" value="Genomic_DNA"/>
</dbReference>
<gene>
    <name evidence="1" type="ORF">LCGC14_0781490</name>
</gene>
<reference evidence="1" key="1">
    <citation type="journal article" date="2015" name="Nature">
        <title>Complex archaea that bridge the gap between prokaryotes and eukaryotes.</title>
        <authorList>
            <person name="Spang A."/>
            <person name="Saw J.H."/>
            <person name="Jorgensen S.L."/>
            <person name="Zaremba-Niedzwiedzka K."/>
            <person name="Martijn J."/>
            <person name="Lind A.E."/>
            <person name="van Eijk R."/>
            <person name="Schleper C."/>
            <person name="Guy L."/>
            <person name="Ettema T.J."/>
        </authorList>
    </citation>
    <scope>NUCLEOTIDE SEQUENCE</scope>
</reference>
<organism evidence="1">
    <name type="scientific">marine sediment metagenome</name>
    <dbReference type="NCBI Taxonomy" id="412755"/>
    <lineage>
        <taxon>unclassified sequences</taxon>
        <taxon>metagenomes</taxon>
        <taxon>ecological metagenomes</taxon>
    </lineage>
</organism>
<accession>A0A0F9QF72</accession>
<dbReference type="AlphaFoldDB" id="A0A0F9QF72"/>
<proteinExistence type="predicted"/>
<comment type="caution">
    <text evidence="1">The sequence shown here is derived from an EMBL/GenBank/DDBJ whole genome shotgun (WGS) entry which is preliminary data.</text>
</comment>
<name>A0A0F9QF72_9ZZZZ</name>